<organism evidence="2 3">
    <name type="scientific">Mycena rosella</name>
    <name type="common">Pink bonnet</name>
    <name type="synonym">Agaricus rosellus</name>
    <dbReference type="NCBI Taxonomy" id="1033263"/>
    <lineage>
        <taxon>Eukaryota</taxon>
        <taxon>Fungi</taxon>
        <taxon>Dikarya</taxon>
        <taxon>Basidiomycota</taxon>
        <taxon>Agaricomycotina</taxon>
        <taxon>Agaricomycetes</taxon>
        <taxon>Agaricomycetidae</taxon>
        <taxon>Agaricales</taxon>
        <taxon>Marasmiineae</taxon>
        <taxon>Mycenaceae</taxon>
        <taxon>Mycena</taxon>
    </lineage>
</organism>
<sequence length="181" mass="19126">MPTPTPIPPANAANKANSHRLLELNLGTLHAAHFRTLARTGAGVGDMFAKDGIRGGSAGVACLGGMSSNEGGQNGAERLRGKDGEKGECYMDFQRAFGRGRLELGVWSVDLSGVERGFGEWNASCMPCRVSIGVGGVRYTRRACRMSANDKSSTASPGFDSPPAHLATAKPFSVSRNRLMR</sequence>
<protein>
    <submittedName>
        <fullName evidence="2">Uncharacterized protein</fullName>
    </submittedName>
</protein>
<name>A0AAD7FKD9_MYCRO</name>
<gene>
    <name evidence="2" type="ORF">B0H17DRAFT_1151174</name>
</gene>
<dbReference type="EMBL" id="JARKIE010000600">
    <property type="protein sequence ID" value="KAJ7625215.1"/>
    <property type="molecule type" value="Genomic_DNA"/>
</dbReference>
<dbReference type="AlphaFoldDB" id="A0AAD7FKD9"/>
<dbReference type="Proteomes" id="UP001221757">
    <property type="component" value="Unassembled WGS sequence"/>
</dbReference>
<evidence type="ECO:0000313" key="3">
    <source>
        <dbReference type="Proteomes" id="UP001221757"/>
    </source>
</evidence>
<reference evidence="2" key="1">
    <citation type="submission" date="2023-03" db="EMBL/GenBank/DDBJ databases">
        <title>Massive genome expansion in bonnet fungi (Mycena s.s.) driven by repeated elements and novel gene families across ecological guilds.</title>
        <authorList>
            <consortium name="Lawrence Berkeley National Laboratory"/>
            <person name="Harder C.B."/>
            <person name="Miyauchi S."/>
            <person name="Viragh M."/>
            <person name="Kuo A."/>
            <person name="Thoen E."/>
            <person name="Andreopoulos B."/>
            <person name="Lu D."/>
            <person name="Skrede I."/>
            <person name="Drula E."/>
            <person name="Henrissat B."/>
            <person name="Morin E."/>
            <person name="Kohler A."/>
            <person name="Barry K."/>
            <person name="LaButti K."/>
            <person name="Morin E."/>
            <person name="Salamov A."/>
            <person name="Lipzen A."/>
            <person name="Mereny Z."/>
            <person name="Hegedus B."/>
            <person name="Baldrian P."/>
            <person name="Stursova M."/>
            <person name="Weitz H."/>
            <person name="Taylor A."/>
            <person name="Grigoriev I.V."/>
            <person name="Nagy L.G."/>
            <person name="Martin F."/>
            <person name="Kauserud H."/>
        </authorList>
    </citation>
    <scope>NUCLEOTIDE SEQUENCE</scope>
    <source>
        <strain evidence="2">CBHHK067</strain>
    </source>
</reference>
<evidence type="ECO:0000256" key="1">
    <source>
        <dbReference type="SAM" id="MobiDB-lite"/>
    </source>
</evidence>
<evidence type="ECO:0000313" key="2">
    <source>
        <dbReference type="EMBL" id="KAJ7625215.1"/>
    </source>
</evidence>
<proteinExistence type="predicted"/>
<feature type="region of interest" description="Disordered" evidence="1">
    <location>
        <begin position="149"/>
        <end position="181"/>
    </location>
</feature>
<keyword evidence="3" id="KW-1185">Reference proteome</keyword>
<accession>A0AAD7FKD9</accession>
<comment type="caution">
    <text evidence="2">The sequence shown here is derived from an EMBL/GenBank/DDBJ whole genome shotgun (WGS) entry which is preliminary data.</text>
</comment>